<proteinExistence type="predicted"/>
<evidence type="ECO:0000313" key="1">
    <source>
        <dbReference type="EMBL" id="KKK95956.1"/>
    </source>
</evidence>
<accession>A0A0F9CGZ0</accession>
<name>A0A0F9CGZ0_9ZZZZ</name>
<organism evidence="1">
    <name type="scientific">marine sediment metagenome</name>
    <dbReference type="NCBI Taxonomy" id="412755"/>
    <lineage>
        <taxon>unclassified sequences</taxon>
        <taxon>metagenomes</taxon>
        <taxon>ecological metagenomes</taxon>
    </lineage>
</organism>
<reference evidence="1" key="1">
    <citation type="journal article" date="2015" name="Nature">
        <title>Complex archaea that bridge the gap between prokaryotes and eukaryotes.</title>
        <authorList>
            <person name="Spang A."/>
            <person name="Saw J.H."/>
            <person name="Jorgensen S.L."/>
            <person name="Zaremba-Niedzwiedzka K."/>
            <person name="Martijn J."/>
            <person name="Lind A.E."/>
            <person name="van Eijk R."/>
            <person name="Schleper C."/>
            <person name="Guy L."/>
            <person name="Ettema T.J."/>
        </authorList>
    </citation>
    <scope>NUCLEOTIDE SEQUENCE</scope>
</reference>
<dbReference type="EMBL" id="LAZR01046688">
    <property type="protein sequence ID" value="KKK95956.1"/>
    <property type="molecule type" value="Genomic_DNA"/>
</dbReference>
<dbReference type="AlphaFoldDB" id="A0A0F9CGZ0"/>
<sequence>MFKKEGLPYLPAKYKRGGKLWAKALEDLEDKMFTFLIHEEDVKFFGVLCWILRWQAKKKEEKCHKMNL</sequence>
<gene>
    <name evidence="1" type="ORF">LCGC14_2667610</name>
</gene>
<comment type="caution">
    <text evidence="1">The sequence shown here is derived from an EMBL/GenBank/DDBJ whole genome shotgun (WGS) entry which is preliminary data.</text>
</comment>
<protein>
    <submittedName>
        <fullName evidence="1">Uncharacterized protein</fullName>
    </submittedName>
</protein>